<gene>
    <name evidence="1" type="ordered locus">Galf_2572</name>
</gene>
<protein>
    <submittedName>
        <fullName evidence="1">Uncharacterized protein</fullName>
    </submittedName>
</protein>
<dbReference type="EMBL" id="CP002159">
    <property type="protein sequence ID" value="ADL56571.1"/>
    <property type="molecule type" value="Genomic_DNA"/>
</dbReference>
<organism evidence="1 2">
    <name type="scientific">Gallionella capsiferriformans (strain ES-2)</name>
    <name type="common">Gallionella ferruginea capsiferriformans (strain ES-2)</name>
    <dbReference type="NCBI Taxonomy" id="395494"/>
    <lineage>
        <taxon>Bacteria</taxon>
        <taxon>Pseudomonadati</taxon>
        <taxon>Pseudomonadota</taxon>
        <taxon>Betaproteobacteria</taxon>
        <taxon>Nitrosomonadales</taxon>
        <taxon>Gallionellaceae</taxon>
        <taxon>Gallionella</taxon>
    </lineage>
</organism>
<evidence type="ECO:0000313" key="2">
    <source>
        <dbReference type="Proteomes" id="UP000001235"/>
    </source>
</evidence>
<dbReference type="HOGENOM" id="CLU_1893173_0_0_4"/>
<keyword evidence="2" id="KW-1185">Reference proteome</keyword>
<reference evidence="1 2" key="1">
    <citation type="submission" date="2010-08" db="EMBL/GenBank/DDBJ databases">
        <title>Complete sequence of Gallionella capsiferriformans ES-2.</title>
        <authorList>
            <consortium name="US DOE Joint Genome Institute"/>
            <person name="Lucas S."/>
            <person name="Copeland A."/>
            <person name="Lapidus A."/>
            <person name="Cheng J.-F."/>
            <person name="Bruce D."/>
            <person name="Goodwin L."/>
            <person name="Pitluck S."/>
            <person name="Chertkov O."/>
            <person name="Davenport K.W."/>
            <person name="Detter J.C."/>
            <person name="Han C."/>
            <person name="Tapia R."/>
            <person name="Land M."/>
            <person name="Hauser L."/>
            <person name="Chang Y.-J."/>
            <person name="Jeffries C."/>
            <person name="Kyrpides N."/>
            <person name="Ivanova N."/>
            <person name="Mikhailova N."/>
            <person name="Shelobolina E.S."/>
            <person name="Picardal F."/>
            <person name="Roden E."/>
            <person name="Emerson D."/>
            <person name="Woyke T."/>
        </authorList>
    </citation>
    <scope>NUCLEOTIDE SEQUENCE [LARGE SCALE GENOMIC DNA]</scope>
    <source>
        <strain evidence="1 2">ES-2</strain>
    </source>
</reference>
<dbReference type="Proteomes" id="UP000001235">
    <property type="component" value="Chromosome"/>
</dbReference>
<dbReference type="KEGG" id="gca:Galf_2572"/>
<dbReference type="AlphaFoldDB" id="D9SCJ0"/>
<proteinExistence type="predicted"/>
<evidence type="ECO:0000313" key="1">
    <source>
        <dbReference type="EMBL" id="ADL56571.1"/>
    </source>
</evidence>
<name>D9SCJ0_GALCS</name>
<sequence length="134" mass="15413">MNFYVTYGFRDDKYYFEVGEDKLLAISTSPTSDEVSTHAYFKEILVNKFGQPTKSDSSYVDKVSKTFSKWEDKDGNEVILKLRDPIDGTAYADLVFYTKYGFERQEAKRIQESEVSQKKLNELEARKAAAASNM</sequence>
<accession>D9SCJ0</accession>